<keyword evidence="2" id="KW-1185">Reference proteome</keyword>
<sequence length="63" mass="6837">MTESGCVGWADLERPWTPGYEETTRLGDFPTAEASGLWGTRKIAGHSKVTQTAAGSFRPCLFC</sequence>
<evidence type="ECO:0000313" key="1">
    <source>
        <dbReference type="EMBL" id="TEB23104.1"/>
    </source>
</evidence>
<accession>A0A4Y7SNB2</accession>
<dbReference type="Proteomes" id="UP000298030">
    <property type="component" value="Unassembled WGS sequence"/>
</dbReference>
<protein>
    <submittedName>
        <fullName evidence="1">Uncharacterized protein</fullName>
    </submittedName>
</protein>
<name>A0A4Y7SNB2_COPMI</name>
<dbReference type="EMBL" id="QPFP01000082">
    <property type="protein sequence ID" value="TEB23104.1"/>
    <property type="molecule type" value="Genomic_DNA"/>
</dbReference>
<dbReference type="AlphaFoldDB" id="A0A4Y7SNB2"/>
<proteinExistence type="predicted"/>
<organism evidence="1 2">
    <name type="scientific">Coprinellus micaceus</name>
    <name type="common">Glistening ink-cap mushroom</name>
    <name type="synonym">Coprinus micaceus</name>
    <dbReference type="NCBI Taxonomy" id="71717"/>
    <lineage>
        <taxon>Eukaryota</taxon>
        <taxon>Fungi</taxon>
        <taxon>Dikarya</taxon>
        <taxon>Basidiomycota</taxon>
        <taxon>Agaricomycotina</taxon>
        <taxon>Agaricomycetes</taxon>
        <taxon>Agaricomycetidae</taxon>
        <taxon>Agaricales</taxon>
        <taxon>Agaricineae</taxon>
        <taxon>Psathyrellaceae</taxon>
        <taxon>Coprinellus</taxon>
    </lineage>
</organism>
<gene>
    <name evidence="1" type="ORF">FA13DRAFT_1740415</name>
</gene>
<reference evidence="1 2" key="1">
    <citation type="journal article" date="2019" name="Nat. Ecol. Evol.">
        <title>Megaphylogeny resolves global patterns of mushroom evolution.</title>
        <authorList>
            <person name="Varga T."/>
            <person name="Krizsan K."/>
            <person name="Foldi C."/>
            <person name="Dima B."/>
            <person name="Sanchez-Garcia M."/>
            <person name="Sanchez-Ramirez S."/>
            <person name="Szollosi G.J."/>
            <person name="Szarkandi J.G."/>
            <person name="Papp V."/>
            <person name="Albert L."/>
            <person name="Andreopoulos W."/>
            <person name="Angelini C."/>
            <person name="Antonin V."/>
            <person name="Barry K.W."/>
            <person name="Bougher N.L."/>
            <person name="Buchanan P."/>
            <person name="Buyck B."/>
            <person name="Bense V."/>
            <person name="Catcheside P."/>
            <person name="Chovatia M."/>
            <person name="Cooper J."/>
            <person name="Damon W."/>
            <person name="Desjardin D."/>
            <person name="Finy P."/>
            <person name="Geml J."/>
            <person name="Haridas S."/>
            <person name="Hughes K."/>
            <person name="Justo A."/>
            <person name="Karasinski D."/>
            <person name="Kautmanova I."/>
            <person name="Kiss B."/>
            <person name="Kocsube S."/>
            <person name="Kotiranta H."/>
            <person name="LaButti K.M."/>
            <person name="Lechner B.E."/>
            <person name="Liimatainen K."/>
            <person name="Lipzen A."/>
            <person name="Lukacs Z."/>
            <person name="Mihaltcheva S."/>
            <person name="Morgado L.N."/>
            <person name="Niskanen T."/>
            <person name="Noordeloos M.E."/>
            <person name="Ohm R.A."/>
            <person name="Ortiz-Santana B."/>
            <person name="Ovrebo C."/>
            <person name="Racz N."/>
            <person name="Riley R."/>
            <person name="Savchenko A."/>
            <person name="Shiryaev A."/>
            <person name="Soop K."/>
            <person name="Spirin V."/>
            <person name="Szebenyi C."/>
            <person name="Tomsovsky M."/>
            <person name="Tulloss R.E."/>
            <person name="Uehling J."/>
            <person name="Grigoriev I.V."/>
            <person name="Vagvolgyi C."/>
            <person name="Papp T."/>
            <person name="Martin F.M."/>
            <person name="Miettinen O."/>
            <person name="Hibbett D.S."/>
            <person name="Nagy L.G."/>
        </authorList>
    </citation>
    <scope>NUCLEOTIDE SEQUENCE [LARGE SCALE GENOMIC DNA]</scope>
    <source>
        <strain evidence="1 2">FP101781</strain>
    </source>
</reference>
<comment type="caution">
    <text evidence="1">The sequence shown here is derived from an EMBL/GenBank/DDBJ whole genome shotgun (WGS) entry which is preliminary data.</text>
</comment>
<evidence type="ECO:0000313" key="2">
    <source>
        <dbReference type="Proteomes" id="UP000298030"/>
    </source>
</evidence>